<dbReference type="AlphaFoldDB" id="A0A5C4JC32"/>
<dbReference type="EMBL" id="VCKW01000078">
    <property type="protein sequence ID" value="TMR00297.1"/>
    <property type="molecule type" value="Genomic_DNA"/>
</dbReference>
<dbReference type="InterPro" id="IPR013216">
    <property type="entry name" value="Methyltransf_11"/>
</dbReference>
<feature type="domain" description="Methyltransferase type 11" evidence="1">
    <location>
        <begin position="3"/>
        <end position="82"/>
    </location>
</feature>
<dbReference type="Proteomes" id="UP000309174">
    <property type="component" value="Unassembled WGS sequence"/>
</dbReference>
<organism evidence="2 3">
    <name type="scientific">Actinomadura soli</name>
    <dbReference type="NCBI Taxonomy" id="2508997"/>
    <lineage>
        <taxon>Bacteria</taxon>
        <taxon>Bacillati</taxon>
        <taxon>Actinomycetota</taxon>
        <taxon>Actinomycetes</taxon>
        <taxon>Streptosporangiales</taxon>
        <taxon>Thermomonosporaceae</taxon>
        <taxon>Actinomadura</taxon>
    </lineage>
</organism>
<dbReference type="CDD" id="cd02440">
    <property type="entry name" value="AdoMet_MTases"/>
    <property type="match status" value="1"/>
</dbReference>
<dbReference type="Pfam" id="PF08241">
    <property type="entry name" value="Methyltransf_11"/>
    <property type="match status" value="1"/>
</dbReference>
<keyword evidence="3" id="KW-1185">Reference proteome</keyword>
<dbReference type="OrthoDB" id="3636702at2"/>
<dbReference type="SUPFAM" id="SSF53335">
    <property type="entry name" value="S-adenosyl-L-methionine-dependent methyltransferases"/>
    <property type="match status" value="1"/>
</dbReference>
<evidence type="ECO:0000259" key="1">
    <source>
        <dbReference type="Pfam" id="PF08241"/>
    </source>
</evidence>
<dbReference type="RefSeq" id="WP_138646110.1">
    <property type="nucleotide sequence ID" value="NZ_VCKW01000078.1"/>
</dbReference>
<name>A0A5C4JC32_9ACTN</name>
<evidence type="ECO:0000313" key="3">
    <source>
        <dbReference type="Proteomes" id="UP000309174"/>
    </source>
</evidence>
<keyword evidence="2" id="KW-0489">Methyltransferase</keyword>
<feature type="non-terminal residue" evidence="2">
    <location>
        <position position="1"/>
    </location>
</feature>
<reference evidence="2 3" key="1">
    <citation type="submission" date="2019-05" db="EMBL/GenBank/DDBJ databases">
        <title>Draft genome sequence of Actinomadura sp. 14C53.</title>
        <authorList>
            <person name="Saricaoglu S."/>
            <person name="Isik K."/>
        </authorList>
    </citation>
    <scope>NUCLEOTIDE SEQUENCE [LARGE SCALE GENOMIC DNA]</scope>
    <source>
        <strain evidence="2 3">14C53</strain>
    </source>
</reference>
<keyword evidence="2" id="KW-0808">Transferase</keyword>
<protein>
    <submittedName>
        <fullName evidence="2">Methyltransferase domain-containing protein</fullName>
    </submittedName>
</protein>
<comment type="caution">
    <text evidence="2">The sequence shown here is derived from an EMBL/GenBank/DDBJ whole genome shotgun (WGS) entry which is preliminary data.</text>
</comment>
<proteinExistence type="predicted"/>
<sequence length="198" mass="21505">VAEMGERGARAVGVDPDERMISLARERWPRADFRVADAYGLPFVDGALRGYRADKVYHVLDDPARAITEAWRVLGPGGRIVLVGQDWDTFAIDADDAALTRTIVQARADMVTAPRIVRRLRQLLLDAGFADVTVEARTAVSTDAAIVPVLADMAGKAQSVGAISEAEADAWVAEQRERGRSGRLFFALPMFVTAATRP</sequence>
<dbReference type="Gene3D" id="3.40.50.150">
    <property type="entry name" value="Vaccinia Virus protein VP39"/>
    <property type="match status" value="1"/>
</dbReference>
<evidence type="ECO:0000313" key="2">
    <source>
        <dbReference type="EMBL" id="TMR00297.1"/>
    </source>
</evidence>
<dbReference type="InterPro" id="IPR029063">
    <property type="entry name" value="SAM-dependent_MTases_sf"/>
</dbReference>
<accession>A0A5C4JC32</accession>
<dbReference type="GO" id="GO:0032259">
    <property type="term" value="P:methylation"/>
    <property type="evidence" value="ECO:0007669"/>
    <property type="project" value="UniProtKB-KW"/>
</dbReference>
<dbReference type="GO" id="GO:0008757">
    <property type="term" value="F:S-adenosylmethionine-dependent methyltransferase activity"/>
    <property type="evidence" value="ECO:0007669"/>
    <property type="project" value="InterPro"/>
</dbReference>
<gene>
    <name evidence="2" type="ORF">ETD83_17020</name>
</gene>